<dbReference type="PROSITE" id="PS50979">
    <property type="entry name" value="BC"/>
    <property type="match status" value="1"/>
</dbReference>
<dbReference type="InterPro" id="IPR011764">
    <property type="entry name" value="Biotin_carboxylation_dom"/>
</dbReference>
<dbReference type="SUPFAM" id="SSF56059">
    <property type="entry name" value="Glutathione synthetase ATP-binding domain-like"/>
    <property type="match status" value="1"/>
</dbReference>
<dbReference type="eggNOG" id="KOG0238">
    <property type="taxonomic scope" value="Eukaryota"/>
</dbReference>
<dbReference type="InterPro" id="IPR050856">
    <property type="entry name" value="Biotin_carboxylase_complex"/>
</dbReference>
<dbReference type="GO" id="GO:0005524">
    <property type="term" value="F:ATP binding"/>
    <property type="evidence" value="ECO:0007669"/>
    <property type="project" value="UniProtKB-UniRule"/>
</dbReference>
<name>C7YX13_FUSV7</name>
<dbReference type="FunFam" id="3.30.1490.20:FF:000003">
    <property type="entry name" value="acetyl-CoA carboxylase isoform X1"/>
    <property type="match status" value="1"/>
</dbReference>
<feature type="domain" description="Biotin carboxylation" evidence="8">
    <location>
        <begin position="20"/>
        <end position="473"/>
    </location>
</feature>
<dbReference type="PROSITE" id="PS50975">
    <property type="entry name" value="ATP_GRASP"/>
    <property type="match status" value="1"/>
</dbReference>
<reference evidence="9 10" key="1">
    <citation type="journal article" date="2009" name="PLoS Genet.">
        <title>The genome of Nectria haematococca: contribution of supernumerary chromosomes to gene expansion.</title>
        <authorList>
            <person name="Coleman J.J."/>
            <person name="Rounsley S.D."/>
            <person name="Rodriguez-Carres M."/>
            <person name="Kuo A."/>
            <person name="Wasmann C.C."/>
            <person name="Grimwood J."/>
            <person name="Schmutz J."/>
            <person name="Taga M."/>
            <person name="White G.J."/>
            <person name="Zhou S."/>
            <person name="Schwartz D.C."/>
            <person name="Freitag M."/>
            <person name="Ma L.J."/>
            <person name="Danchin E.G."/>
            <person name="Henrissat B."/>
            <person name="Coutinho P.M."/>
            <person name="Nelson D.R."/>
            <person name="Straney D."/>
            <person name="Napoli C.A."/>
            <person name="Barker B.M."/>
            <person name="Gribskov M."/>
            <person name="Rep M."/>
            <person name="Kroken S."/>
            <person name="Molnar I."/>
            <person name="Rensing C."/>
            <person name="Kennell J.C."/>
            <person name="Zamora J."/>
            <person name="Farman M.L."/>
            <person name="Selker E.U."/>
            <person name="Salamov A."/>
            <person name="Shapiro H."/>
            <person name="Pangilinan J."/>
            <person name="Lindquist E."/>
            <person name="Lamers C."/>
            <person name="Grigoriev I.V."/>
            <person name="Geiser D.M."/>
            <person name="Covert S.F."/>
            <person name="Temporini E."/>
            <person name="Vanetten H.D."/>
        </authorList>
    </citation>
    <scope>NUCLEOTIDE SEQUENCE [LARGE SCALE GENOMIC DNA]</scope>
    <source>
        <strain evidence="10">ATCC MYA-4622 / CBS 123669 / FGSC 9596 / NRRL 45880 / 77-13-4</strain>
    </source>
</reference>
<dbReference type="OrthoDB" id="196847at2759"/>
<dbReference type="GeneID" id="9666125"/>
<feature type="non-terminal residue" evidence="9">
    <location>
        <position position="495"/>
    </location>
</feature>
<dbReference type="InterPro" id="IPR016185">
    <property type="entry name" value="PreATP-grasp_dom_sf"/>
</dbReference>
<evidence type="ECO:0000256" key="2">
    <source>
        <dbReference type="ARBA" id="ARBA00022598"/>
    </source>
</evidence>
<dbReference type="Pfam" id="PF02786">
    <property type="entry name" value="CPSase_L_D2"/>
    <property type="match status" value="1"/>
</dbReference>
<dbReference type="InParanoid" id="C7YX13"/>
<dbReference type="PANTHER" id="PTHR18866:SF127">
    <property type="match status" value="1"/>
</dbReference>
<evidence type="ECO:0000256" key="5">
    <source>
        <dbReference type="ARBA" id="ARBA00023267"/>
    </source>
</evidence>
<dbReference type="EMBL" id="GG698902">
    <property type="protein sequence ID" value="EEU43505.1"/>
    <property type="molecule type" value="Genomic_DNA"/>
</dbReference>
<evidence type="ECO:0000256" key="6">
    <source>
        <dbReference type="PROSITE-ProRule" id="PRU00409"/>
    </source>
</evidence>
<dbReference type="SUPFAM" id="SSF52440">
    <property type="entry name" value="PreATP-grasp domain"/>
    <property type="match status" value="1"/>
</dbReference>
<dbReference type="STRING" id="660122.C7YX13"/>
<comment type="cofactor">
    <cofactor evidence="1">
        <name>biotin</name>
        <dbReference type="ChEBI" id="CHEBI:57586"/>
    </cofactor>
</comment>
<evidence type="ECO:0000256" key="1">
    <source>
        <dbReference type="ARBA" id="ARBA00001953"/>
    </source>
</evidence>
<organism evidence="9 10">
    <name type="scientific">Fusarium vanettenii (strain ATCC MYA-4622 / CBS 123669 / FGSC 9596 / NRRL 45880 / 77-13-4)</name>
    <name type="common">Fusarium solani subsp. pisi</name>
    <dbReference type="NCBI Taxonomy" id="660122"/>
    <lineage>
        <taxon>Eukaryota</taxon>
        <taxon>Fungi</taxon>
        <taxon>Dikarya</taxon>
        <taxon>Ascomycota</taxon>
        <taxon>Pezizomycotina</taxon>
        <taxon>Sordariomycetes</taxon>
        <taxon>Hypocreomycetidae</taxon>
        <taxon>Hypocreales</taxon>
        <taxon>Nectriaceae</taxon>
        <taxon>Fusarium</taxon>
        <taxon>Fusarium solani species complex</taxon>
        <taxon>Fusarium vanettenii</taxon>
    </lineage>
</organism>
<dbReference type="PROSITE" id="PS00867">
    <property type="entry name" value="CPSASE_2"/>
    <property type="match status" value="1"/>
</dbReference>
<feature type="domain" description="ATP-grasp" evidence="7">
    <location>
        <begin position="139"/>
        <end position="336"/>
    </location>
</feature>
<dbReference type="Pfam" id="PF00289">
    <property type="entry name" value="Biotin_carb_N"/>
    <property type="match status" value="1"/>
</dbReference>
<dbReference type="GO" id="GO:0016874">
    <property type="term" value="F:ligase activity"/>
    <property type="evidence" value="ECO:0007669"/>
    <property type="project" value="UniProtKB-KW"/>
</dbReference>
<evidence type="ECO:0000259" key="8">
    <source>
        <dbReference type="PROSITE" id="PS50979"/>
    </source>
</evidence>
<sequence length="495" mass="54042">MIRQQDLFIAAPIYANGKLKISSVLIANRGEIACRVIATCKKLGIATFVVFTDADSNAPFVKLADKAHYLGDPESQPYQNGELIIEIAKRFGADAIHPGYGYLSENADFAAAVGSAGLVFLGPSPQTIAALGDKREAKEFLAARSSVPLVPGYGGLDQDPDLLEKEADRIGYPVMIKASAGGGGKGMRIVHSKEDFRESLQRCTSEAGRLFGSAHCLIEKYIEAGKHVEMQIFGDGETAVSFLDRECSVQRRNQKIIEESPCPWLSAEMRQDMSNSALEIARLLKYESAGTVEFIVDIKNERYYFLEVNTRIQVEHPITEEVVGIDLIALQIYVAGGGKLQAPPQLQDIKQIGHSIEVRLCAEDPFHDFRPCTGTICQLKTPLDSKSEDCAGLRYELGVERGSAITVHFDSMISKIIVWAPTRAMAIAKMIRALKNTVCFGLTTNQVFLQRILASPHFHDVSYTTALIPQNMGELTAPLDTASVDSSTAIAALEI</sequence>
<keyword evidence="3 6" id="KW-0547">Nucleotide-binding</keyword>
<accession>C7YX13</accession>
<dbReference type="InterPro" id="IPR005482">
    <property type="entry name" value="Biotin_COase_C"/>
</dbReference>
<dbReference type="Proteomes" id="UP000005206">
    <property type="component" value="Chromosome 7"/>
</dbReference>
<dbReference type="InterPro" id="IPR005481">
    <property type="entry name" value="BC-like_N"/>
</dbReference>
<evidence type="ECO:0000256" key="4">
    <source>
        <dbReference type="ARBA" id="ARBA00022840"/>
    </source>
</evidence>
<dbReference type="InterPro" id="IPR011054">
    <property type="entry name" value="Rudment_hybrid_motif"/>
</dbReference>
<dbReference type="VEuPathDB" id="FungiDB:NECHADRAFT_45465"/>
<keyword evidence="2" id="KW-0436">Ligase</keyword>
<proteinExistence type="predicted"/>
<dbReference type="GO" id="GO:0046872">
    <property type="term" value="F:metal ion binding"/>
    <property type="evidence" value="ECO:0007669"/>
    <property type="project" value="InterPro"/>
</dbReference>
<protein>
    <submittedName>
        <fullName evidence="9">Uncharacterized protein</fullName>
    </submittedName>
</protein>
<dbReference type="KEGG" id="nhe:NECHADRAFT_45465"/>
<dbReference type="Pfam" id="PF02785">
    <property type="entry name" value="Biotin_carb_C"/>
    <property type="match status" value="1"/>
</dbReference>
<dbReference type="PROSITE" id="PS00866">
    <property type="entry name" value="CPSASE_1"/>
    <property type="match status" value="1"/>
</dbReference>
<dbReference type="Gene3D" id="3.30.470.20">
    <property type="entry name" value="ATP-grasp fold, B domain"/>
    <property type="match status" value="1"/>
</dbReference>
<dbReference type="PANTHER" id="PTHR18866">
    <property type="entry name" value="CARBOXYLASE:PYRUVATE/ACETYL-COA/PROPIONYL-COA CARBOXYLASE"/>
    <property type="match status" value="1"/>
</dbReference>
<evidence type="ECO:0000259" key="7">
    <source>
        <dbReference type="PROSITE" id="PS50975"/>
    </source>
</evidence>
<dbReference type="OMA" id="TRWIESD"/>
<keyword evidence="4 6" id="KW-0067">ATP-binding</keyword>
<evidence type="ECO:0000313" key="9">
    <source>
        <dbReference type="EMBL" id="EEU43505.1"/>
    </source>
</evidence>
<dbReference type="AlphaFoldDB" id="C7YX13"/>
<dbReference type="RefSeq" id="XP_003049218.1">
    <property type="nucleotide sequence ID" value="XM_003049172.1"/>
</dbReference>
<keyword evidence="10" id="KW-1185">Reference proteome</keyword>
<dbReference type="InterPro" id="IPR005479">
    <property type="entry name" value="CPAse_ATP-bd"/>
</dbReference>
<dbReference type="InterPro" id="IPR011761">
    <property type="entry name" value="ATP-grasp"/>
</dbReference>
<dbReference type="HOGENOM" id="CLU_000395_3_2_1"/>
<keyword evidence="5" id="KW-0092">Biotin</keyword>
<evidence type="ECO:0000256" key="3">
    <source>
        <dbReference type="ARBA" id="ARBA00022741"/>
    </source>
</evidence>
<gene>
    <name evidence="9" type="ORF">NECHADRAFT_45465</name>
</gene>
<dbReference type="SUPFAM" id="SSF51246">
    <property type="entry name" value="Rudiment single hybrid motif"/>
    <property type="match status" value="1"/>
</dbReference>
<evidence type="ECO:0000313" key="10">
    <source>
        <dbReference type="Proteomes" id="UP000005206"/>
    </source>
</evidence>
<dbReference type="SMART" id="SM00878">
    <property type="entry name" value="Biotin_carb_C"/>
    <property type="match status" value="1"/>
</dbReference>